<proteinExistence type="predicted"/>
<evidence type="ECO:0000313" key="3">
    <source>
        <dbReference type="Proteomes" id="UP000024635"/>
    </source>
</evidence>
<dbReference type="AlphaFoldDB" id="A0A016W1J1"/>
<feature type="compositionally biased region" description="Polar residues" evidence="1">
    <location>
        <begin position="1"/>
        <end position="26"/>
    </location>
</feature>
<sequence length="196" mass="22187">MSKSSQQAVRHSPRTSSVSGKSTQKTGWHFEEHKCKRQPDQIANWSGFHIDLSEMSVTISQGTLASLHVVMSRNDKRNTNSVAGKVAQKKKCTRYGKPKNGNLPKLLYNVWNMWQLRGTALQPSDTEMHRRVLFCQISHHLINSIIQSIRSPPDKLTPLLNQRRPIVVPPHLFTLLESPARASISFIRLSSLKTSL</sequence>
<organism evidence="2 3">
    <name type="scientific">Ancylostoma ceylanicum</name>
    <dbReference type="NCBI Taxonomy" id="53326"/>
    <lineage>
        <taxon>Eukaryota</taxon>
        <taxon>Metazoa</taxon>
        <taxon>Ecdysozoa</taxon>
        <taxon>Nematoda</taxon>
        <taxon>Chromadorea</taxon>
        <taxon>Rhabditida</taxon>
        <taxon>Rhabditina</taxon>
        <taxon>Rhabditomorpha</taxon>
        <taxon>Strongyloidea</taxon>
        <taxon>Ancylostomatidae</taxon>
        <taxon>Ancylostomatinae</taxon>
        <taxon>Ancylostoma</taxon>
    </lineage>
</organism>
<dbReference type="Proteomes" id="UP000024635">
    <property type="component" value="Unassembled WGS sequence"/>
</dbReference>
<accession>A0A016W1J1</accession>
<feature type="region of interest" description="Disordered" evidence="1">
    <location>
        <begin position="1"/>
        <end position="33"/>
    </location>
</feature>
<comment type="caution">
    <text evidence="2">The sequence shown here is derived from an EMBL/GenBank/DDBJ whole genome shotgun (WGS) entry which is preliminary data.</text>
</comment>
<gene>
    <name evidence="2" type="primary">Acey_s0002.g950</name>
    <name evidence="2" type="ORF">Y032_0002g950</name>
</gene>
<evidence type="ECO:0000256" key="1">
    <source>
        <dbReference type="SAM" id="MobiDB-lite"/>
    </source>
</evidence>
<protein>
    <submittedName>
        <fullName evidence="2">Uncharacterized protein</fullName>
    </submittedName>
</protein>
<evidence type="ECO:0000313" key="2">
    <source>
        <dbReference type="EMBL" id="EYC33719.1"/>
    </source>
</evidence>
<reference evidence="3" key="1">
    <citation type="journal article" date="2015" name="Nat. Genet.">
        <title>The genome and transcriptome of the zoonotic hookworm Ancylostoma ceylanicum identify infection-specific gene families.</title>
        <authorList>
            <person name="Schwarz E.M."/>
            <person name="Hu Y."/>
            <person name="Antoshechkin I."/>
            <person name="Miller M.M."/>
            <person name="Sternberg P.W."/>
            <person name="Aroian R.V."/>
        </authorList>
    </citation>
    <scope>NUCLEOTIDE SEQUENCE</scope>
    <source>
        <strain evidence="3">HY135</strain>
    </source>
</reference>
<dbReference type="EMBL" id="JARK01001338">
    <property type="protein sequence ID" value="EYC33719.1"/>
    <property type="molecule type" value="Genomic_DNA"/>
</dbReference>
<keyword evidence="3" id="KW-1185">Reference proteome</keyword>
<name>A0A016W1J1_9BILA</name>